<dbReference type="OrthoDB" id="447251at2759"/>
<feature type="compositionally biased region" description="Polar residues" evidence="1">
    <location>
        <begin position="64"/>
        <end position="79"/>
    </location>
</feature>
<organism evidence="3">
    <name type="scientific">Cladocopium goreaui</name>
    <dbReference type="NCBI Taxonomy" id="2562237"/>
    <lineage>
        <taxon>Eukaryota</taxon>
        <taxon>Sar</taxon>
        <taxon>Alveolata</taxon>
        <taxon>Dinophyceae</taxon>
        <taxon>Suessiales</taxon>
        <taxon>Symbiodiniaceae</taxon>
        <taxon>Cladocopium</taxon>
    </lineage>
</organism>
<feature type="compositionally biased region" description="Polar residues" evidence="1">
    <location>
        <begin position="13"/>
        <end position="24"/>
    </location>
</feature>
<dbReference type="EMBL" id="CAMXCT030003557">
    <property type="protein sequence ID" value="CAL4792355.1"/>
    <property type="molecule type" value="Genomic_DNA"/>
</dbReference>
<dbReference type="EMBL" id="CAMXCT020003557">
    <property type="protein sequence ID" value="CAL1158418.1"/>
    <property type="molecule type" value="Genomic_DNA"/>
</dbReference>
<evidence type="ECO:0000313" key="6">
    <source>
        <dbReference type="Proteomes" id="UP001152797"/>
    </source>
</evidence>
<keyword evidence="2" id="KW-0812">Transmembrane</keyword>
<reference evidence="3" key="1">
    <citation type="submission" date="2022-10" db="EMBL/GenBank/DDBJ databases">
        <authorList>
            <person name="Chen Y."/>
            <person name="Dougan E. K."/>
            <person name="Chan C."/>
            <person name="Rhodes N."/>
            <person name="Thang M."/>
        </authorList>
    </citation>
    <scope>NUCLEOTIDE SEQUENCE</scope>
</reference>
<evidence type="ECO:0000313" key="4">
    <source>
        <dbReference type="EMBL" id="CAL1158418.1"/>
    </source>
</evidence>
<feature type="region of interest" description="Disordered" evidence="1">
    <location>
        <begin position="1"/>
        <end position="79"/>
    </location>
</feature>
<keyword evidence="2" id="KW-1133">Transmembrane helix</keyword>
<name>A0A9P1D9K3_9DINO</name>
<dbReference type="AlphaFoldDB" id="A0A9P1D9K3"/>
<evidence type="ECO:0000313" key="3">
    <source>
        <dbReference type="EMBL" id="CAI4005043.1"/>
    </source>
</evidence>
<evidence type="ECO:0000256" key="1">
    <source>
        <dbReference type="SAM" id="MobiDB-lite"/>
    </source>
</evidence>
<feature type="transmembrane region" description="Helical" evidence="2">
    <location>
        <begin position="123"/>
        <end position="145"/>
    </location>
</feature>
<protein>
    <submittedName>
        <fullName evidence="5">Potassium voltage-gated channel protein eag</fullName>
    </submittedName>
</protein>
<accession>A0A9P1D9K3</accession>
<reference evidence="4" key="2">
    <citation type="submission" date="2024-04" db="EMBL/GenBank/DDBJ databases">
        <authorList>
            <person name="Chen Y."/>
            <person name="Shah S."/>
            <person name="Dougan E. K."/>
            <person name="Thang M."/>
            <person name="Chan C."/>
        </authorList>
    </citation>
    <scope>NUCLEOTIDE SEQUENCE [LARGE SCALE GENOMIC DNA]</scope>
</reference>
<dbReference type="Proteomes" id="UP001152797">
    <property type="component" value="Unassembled WGS sequence"/>
</dbReference>
<gene>
    <name evidence="3" type="ORF">C1SCF055_LOCUS30799</name>
</gene>
<comment type="caution">
    <text evidence="3">The sequence shown here is derived from an EMBL/GenBank/DDBJ whole genome shotgun (WGS) entry which is preliminary data.</text>
</comment>
<evidence type="ECO:0000256" key="2">
    <source>
        <dbReference type="SAM" id="Phobius"/>
    </source>
</evidence>
<proteinExistence type="predicted"/>
<keyword evidence="2" id="KW-0472">Membrane</keyword>
<keyword evidence="6" id="KW-1185">Reference proteome</keyword>
<sequence length="177" mass="19555">MDHDEAVAVRATTLETYENSGGSDTEQEEPVAPWSEEGEQKAPKLTFSGPHGDSEDERGPMEGWSSSHSSPARTNATPKNINRTQADAMLQAQFEIVRDKQVVEVAYEKKAWFVVNPQRSNKFAAWQVLTMLALGWVVTVVPFQVGLMEPNWGTLLLGPKDGVNRGDAKLGDVRFLL</sequence>
<evidence type="ECO:0000313" key="5">
    <source>
        <dbReference type="EMBL" id="CAL4792355.1"/>
    </source>
</evidence>
<dbReference type="EMBL" id="CAMXCT010003557">
    <property type="protein sequence ID" value="CAI4005043.1"/>
    <property type="molecule type" value="Genomic_DNA"/>
</dbReference>